<dbReference type="HOGENOM" id="CLU_044458_0_0_11"/>
<organism evidence="2 3">
    <name type="scientific">Corynebacterium singulare</name>
    <dbReference type="NCBI Taxonomy" id="161899"/>
    <lineage>
        <taxon>Bacteria</taxon>
        <taxon>Bacillati</taxon>
        <taxon>Actinomycetota</taxon>
        <taxon>Actinomycetes</taxon>
        <taxon>Mycobacteriales</taxon>
        <taxon>Corynebacteriaceae</taxon>
        <taxon>Corynebacterium</taxon>
    </lineage>
</organism>
<dbReference type="PANTHER" id="PTHR36512:SF3">
    <property type="entry name" value="BLR5678 PROTEIN"/>
    <property type="match status" value="1"/>
</dbReference>
<reference evidence="2 3" key="1">
    <citation type="journal article" date="2015" name="Genome Announc.">
        <title>Complete Genome Sequence and Annotation of Corynebacterium singulare DSM 44357, Isolated from a Human Semen Specimen.</title>
        <authorList>
            <person name="Merten M."/>
            <person name="Brinkrolf K."/>
            <person name="Albersmeier A."/>
            <person name="Kutter Y."/>
            <person name="Ruckert C."/>
            <person name="Tauch A."/>
        </authorList>
    </citation>
    <scope>NUCLEOTIDE SEQUENCE [LARGE SCALE GENOMIC DNA]</scope>
    <source>
        <strain evidence="2">IBS B52218</strain>
    </source>
</reference>
<name>A0A0B6ET60_9CORY</name>
<dbReference type="RefSeq" id="WP_042532116.1">
    <property type="nucleotide sequence ID" value="NZ_CP010827.1"/>
</dbReference>
<proteinExistence type="inferred from homology"/>
<evidence type="ECO:0000313" key="3">
    <source>
        <dbReference type="Proteomes" id="UP000031890"/>
    </source>
</evidence>
<evidence type="ECO:0000313" key="2">
    <source>
        <dbReference type="EMBL" id="AJI79677.1"/>
    </source>
</evidence>
<dbReference type="Pfam" id="PF03576">
    <property type="entry name" value="Peptidase_S58"/>
    <property type="match status" value="1"/>
</dbReference>
<dbReference type="STRING" id="161899.CSING_10855"/>
<dbReference type="SUPFAM" id="SSF56266">
    <property type="entry name" value="DmpA/ArgJ-like"/>
    <property type="match status" value="1"/>
</dbReference>
<dbReference type="PANTHER" id="PTHR36512">
    <property type="entry name" value="D-AMINOPEPTIDASE"/>
    <property type="match status" value="1"/>
</dbReference>
<keyword evidence="2" id="KW-0645">Protease</keyword>
<sequence length="315" mass="31129">MRSLPEIGFSVGHATREDTGVTVIYCGEHGAVASVDVRGGGPGTRETDLLEPHNTVERIHALVLAGGSAFGLAAADGVMRELAEAGVGFPVFGEDKPGPRVPIVPGAVIFDLLAGPQRPTAEDGAAALRSALSGHDASTGSVGAGVGACAGKVRGGVGIALIDVSPYTLAAVIVANPVGNVIDGETGRLFGAPEKTPVDVERFAAAQSLAEAHLNTTIGAVLTDAPITKAQAKRLALAGHDGIARAVRPAHSPLDGDAIFAASSSAAGTASDVDSEVLATLSAAAADAVEAAIVDAVVSASPGLGLEAYSSLLAC</sequence>
<evidence type="ECO:0000256" key="1">
    <source>
        <dbReference type="ARBA" id="ARBA00007068"/>
    </source>
</evidence>
<dbReference type="InterPro" id="IPR005321">
    <property type="entry name" value="Peptidase_S58_DmpA"/>
</dbReference>
<dbReference type="OrthoDB" id="9808347at2"/>
<gene>
    <name evidence="2" type="ORF">CSING_10855</name>
</gene>
<dbReference type="KEGG" id="csx:CSING_10855"/>
<comment type="similarity">
    <text evidence="1">Belongs to the peptidase S58 family.</text>
</comment>
<dbReference type="EMBL" id="CP010827">
    <property type="protein sequence ID" value="AJI79677.1"/>
    <property type="molecule type" value="Genomic_DNA"/>
</dbReference>
<dbReference type="InterPro" id="IPR016117">
    <property type="entry name" value="ArgJ-like_dom_sf"/>
</dbReference>
<keyword evidence="2" id="KW-0031">Aminopeptidase</keyword>
<dbReference type="CDD" id="cd02252">
    <property type="entry name" value="nylC_like"/>
    <property type="match status" value="1"/>
</dbReference>
<dbReference type="AlphaFoldDB" id="A0A0B6ET60"/>
<keyword evidence="2" id="KW-0378">Hydrolase</keyword>
<dbReference type="GO" id="GO:0004177">
    <property type="term" value="F:aminopeptidase activity"/>
    <property type="evidence" value="ECO:0007669"/>
    <property type="project" value="UniProtKB-KW"/>
</dbReference>
<dbReference type="Proteomes" id="UP000031890">
    <property type="component" value="Chromosome"/>
</dbReference>
<dbReference type="Gene3D" id="3.60.70.12">
    <property type="entry name" value="L-amino peptidase D-ALA esterase/amidase"/>
    <property type="match status" value="1"/>
</dbReference>
<protein>
    <submittedName>
        <fullName evidence="2">L-aminopeptidase/D-esterase</fullName>
    </submittedName>
</protein>
<accession>A0A0B6ET60</accession>